<dbReference type="RefSeq" id="WP_169155278.1">
    <property type="nucleotide sequence ID" value="NZ_CAWPJE010000048.1"/>
</dbReference>
<gene>
    <name evidence="2" type="ORF">DP116_11310</name>
</gene>
<name>A0ABX1P6V2_9CYAN</name>
<dbReference type="EMBL" id="QMEB01000071">
    <property type="protein sequence ID" value="NMG20014.1"/>
    <property type="molecule type" value="Genomic_DNA"/>
</dbReference>
<proteinExistence type="predicted"/>
<comment type="caution">
    <text evidence="2">The sequence shown here is derived from an EMBL/GenBank/DDBJ whole genome shotgun (WGS) entry which is preliminary data.</text>
</comment>
<dbReference type="Proteomes" id="UP000718564">
    <property type="component" value="Unassembled WGS sequence"/>
</dbReference>
<organism evidence="2 3">
    <name type="scientific">Brasilonema bromeliae SPC951</name>
    <dbReference type="NCBI Taxonomy" id="385972"/>
    <lineage>
        <taxon>Bacteria</taxon>
        <taxon>Bacillati</taxon>
        <taxon>Cyanobacteriota</taxon>
        <taxon>Cyanophyceae</taxon>
        <taxon>Nostocales</taxon>
        <taxon>Scytonemataceae</taxon>
        <taxon>Brasilonema</taxon>
        <taxon>Bromeliae group (in: Brasilonema)</taxon>
    </lineage>
</organism>
<accession>A0ABX1P6V2</accession>
<keyword evidence="3" id="KW-1185">Reference proteome</keyword>
<evidence type="ECO:0000256" key="1">
    <source>
        <dbReference type="SAM" id="MobiDB-lite"/>
    </source>
</evidence>
<evidence type="ECO:0000313" key="2">
    <source>
        <dbReference type="EMBL" id="NMG20014.1"/>
    </source>
</evidence>
<protein>
    <submittedName>
        <fullName evidence="2">RiPP</fullName>
    </submittedName>
</protein>
<reference evidence="2 3" key="1">
    <citation type="submission" date="2018-06" db="EMBL/GenBank/DDBJ databases">
        <title>Comparative genomics of Brasilonema spp. strains.</title>
        <authorList>
            <person name="Alvarenga D.O."/>
            <person name="Fiore M.F."/>
            <person name="Varani A.M."/>
        </authorList>
    </citation>
    <scope>NUCLEOTIDE SEQUENCE [LARGE SCALE GENOMIC DNA]</scope>
    <source>
        <strain evidence="2 3">SPC951</strain>
    </source>
</reference>
<sequence>MKSSYTAPKLTVHGDVAQITQILGDTTRQDFVFLNGTPISGGNDIGSKDICSGTTPKGPDCDPRF</sequence>
<evidence type="ECO:0000313" key="3">
    <source>
        <dbReference type="Proteomes" id="UP000718564"/>
    </source>
</evidence>
<dbReference type="NCBIfam" id="NF033521">
    <property type="entry name" value="lasso_leader_L3"/>
    <property type="match status" value="1"/>
</dbReference>
<dbReference type="NCBIfam" id="NF033528">
    <property type="entry name" value="lasso_cyano"/>
    <property type="match status" value="1"/>
</dbReference>
<feature type="region of interest" description="Disordered" evidence="1">
    <location>
        <begin position="44"/>
        <end position="65"/>
    </location>
</feature>